<name>A0ACC0GQ22_9ERIC</name>
<dbReference type="EMBL" id="CM045766">
    <property type="protein sequence ID" value="KAI8002709.1"/>
    <property type="molecule type" value="Genomic_DNA"/>
</dbReference>
<comment type="caution">
    <text evidence="1">The sequence shown here is derived from an EMBL/GenBank/DDBJ whole genome shotgun (WGS) entry which is preliminary data.</text>
</comment>
<keyword evidence="2" id="KW-1185">Reference proteome</keyword>
<evidence type="ECO:0000313" key="1">
    <source>
        <dbReference type="EMBL" id="KAI8002709.1"/>
    </source>
</evidence>
<organism evidence="1 2">
    <name type="scientific">Camellia lanceoleosa</name>
    <dbReference type="NCBI Taxonomy" id="1840588"/>
    <lineage>
        <taxon>Eukaryota</taxon>
        <taxon>Viridiplantae</taxon>
        <taxon>Streptophyta</taxon>
        <taxon>Embryophyta</taxon>
        <taxon>Tracheophyta</taxon>
        <taxon>Spermatophyta</taxon>
        <taxon>Magnoliopsida</taxon>
        <taxon>eudicotyledons</taxon>
        <taxon>Gunneridae</taxon>
        <taxon>Pentapetalae</taxon>
        <taxon>asterids</taxon>
        <taxon>Ericales</taxon>
        <taxon>Theaceae</taxon>
        <taxon>Camellia</taxon>
    </lineage>
</organism>
<accession>A0ACC0GQ22</accession>
<proteinExistence type="predicted"/>
<evidence type="ECO:0000313" key="2">
    <source>
        <dbReference type="Proteomes" id="UP001060215"/>
    </source>
</evidence>
<sequence>MNISTHKAKQSHFNEFKKHSRQITKGLKIEDFGADQIEIEGPIYSFLMQKRDEHCDDRDGDCDFSSIARSLAFMFEPIYCADQRWRESGSSSDADVPSVLRYVMFTAF</sequence>
<protein>
    <submittedName>
        <fullName evidence="1">Uncharacterized protein</fullName>
    </submittedName>
</protein>
<reference evidence="1 2" key="1">
    <citation type="journal article" date="2022" name="Plant J.">
        <title>Chromosome-level genome of Camellia lanceoleosa provides a valuable resource for understanding genome evolution and self-incompatibility.</title>
        <authorList>
            <person name="Gong W."/>
            <person name="Xiao S."/>
            <person name="Wang L."/>
            <person name="Liao Z."/>
            <person name="Chang Y."/>
            <person name="Mo W."/>
            <person name="Hu G."/>
            <person name="Li W."/>
            <person name="Zhao G."/>
            <person name="Zhu H."/>
            <person name="Hu X."/>
            <person name="Ji K."/>
            <person name="Xiang X."/>
            <person name="Song Q."/>
            <person name="Yuan D."/>
            <person name="Jin S."/>
            <person name="Zhang L."/>
        </authorList>
    </citation>
    <scope>NUCLEOTIDE SEQUENCE [LARGE SCALE GENOMIC DNA]</scope>
    <source>
        <strain evidence="1">SQ_2022a</strain>
    </source>
</reference>
<gene>
    <name evidence="1" type="ORF">LOK49_LG08G00900</name>
</gene>
<dbReference type="Proteomes" id="UP001060215">
    <property type="component" value="Chromosome 9"/>
</dbReference>